<comment type="similarity">
    <text evidence="1">Belongs to the TMA16 family.</text>
</comment>
<feature type="compositionally biased region" description="Basic and acidic residues" evidence="3">
    <location>
        <begin position="32"/>
        <end position="46"/>
    </location>
</feature>
<keyword evidence="5" id="KW-1185">Reference proteome</keyword>
<keyword evidence="2" id="KW-0175">Coiled coil</keyword>
<organism evidence="4 5">
    <name type="scientific">Polyrhizophydium stewartii</name>
    <dbReference type="NCBI Taxonomy" id="2732419"/>
    <lineage>
        <taxon>Eukaryota</taxon>
        <taxon>Fungi</taxon>
        <taxon>Fungi incertae sedis</taxon>
        <taxon>Chytridiomycota</taxon>
        <taxon>Chytridiomycota incertae sedis</taxon>
        <taxon>Chytridiomycetes</taxon>
        <taxon>Rhizophydiales</taxon>
        <taxon>Rhizophydiales incertae sedis</taxon>
        <taxon>Polyrhizophydium</taxon>
    </lineage>
</organism>
<proteinExistence type="inferred from homology"/>
<comment type="caution">
    <text evidence="4">The sequence shown here is derived from an EMBL/GenBank/DDBJ whole genome shotgun (WGS) entry which is preliminary data.</text>
</comment>
<reference evidence="4 5" key="1">
    <citation type="submission" date="2023-09" db="EMBL/GenBank/DDBJ databases">
        <title>Pangenome analysis of Batrachochytrium dendrobatidis and related Chytrids.</title>
        <authorList>
            <person name="Yacoub M.N."/>
            <person name="Stajich J.E."/>
            <person name="James T.Y."/>
        </authorList>
    </citation>
    <scope>NUCLEOTIDE SEQUENCE [LARGE SCALE GENOMIC DNA]</scope>
    <source>
        <strain evidence="4 5">JEL0888</strain>
    </source>
</reference>
<feature type="region of interest" description="Disordered" evidence="3">
    <location>
        <begin position="1"/>
        <end position="46"/>
    </location>
</feature>
<name>A0ABR4NHF2_9FUNG</name>
<evidence type="ECO:0000256" key="1">
    <source>
        <dbReference type="ARBA" id="ARBA00034127"/>
    </source>
</evidence>
<sequence length="222" mass="23940">MPNNKKKSVSNIKGVDKAHPYSRKAQQAQRAILRESHLAKKKAERDEPKRLAVERLLWFKFAVPDTTPAVALTPDEIHATIDLYIDRNADEMARLATQAQARKNRPRPPQLALLEALREKDVAEYAGVGIEVPVLTDPENVAALKAWEGDYNSMALVKMVRVRNPVTVAAEREAKARAAAAEKEAAAARAERAAAAASAGAAGAAMATKASRAGGDADMDVE</sequence>
<dbReference type="PANTHER" id="PTHR13349">
    <property type="entry name" value="TRANSLATION MACHINERY-ASSOCIATED PROTEIN 16"/>
    <property type="match status" value="1"/>
</dbReference>
<evidence type="ECO:0000256" key="3">
    <source>
        <dbReference type="SAM" id="MobiDB-lite"/>
    </source>
</evidence>
<accession>A0ABR4NHF2</accession>
<dbReference type="Pfam" id="PF11176">
    <property type="entry name" value="Tma16"/>
    <property type="match status" value="1"/>
</dbReference>
<protein>
    <submittedName>
        <fullName evidence="4">Translation machinery-associated protein 16</fullName>
    </submittedName>
</protein>
<evidence type="ECO:0000313" key="4">
    <source>
        <dbReference type="EMBL" id="KAL2918969.1"/>
    </source>
</evidence>
<gene>
    <name evidence="4" type="primary">TMA16</name>
    <name evidence="4" type="ORF">HK105_201239</name>
</gene>
<evidence type="ECO:0000313" key="5">
    <source>
        <dbReference type="Proteomes" id="UP001527925"/>
    </source>
</evidence>
<dbReference type="InterPro" id="IPR021346">
    <property type="entry name" value="Tma16"/>
</dbReference>
<dbReference type="InterPro" id="IPR038356">
    <property type="entry name" value="Tma16_sf"/>
</dbReference>
<dbReference type="EMBL" id="JADGIZ020000004">
    <property type="protein sequence ID" value="KAL2918969.1"/>
    <property type="molecule type" value="Genomic_DNA"/>
</dbReference>
<dbReference type="PANTHER" id="PTHR13349:SF2">
    <property type="entry name" value="TRANSLATION MACHINERY-ASSOCIATED PROTEIN 16"/>
    <property type="match status" value="1"/>
</dbReference>
<feature type="coiled-coil region" evidence="2">
    <location>
        <begin position="171"/>
        <end position="198"/>
    </location>
</feature>
<dbReference type="Gene3D" id="1.20.1440.170">
    <property type="entry name" value="Translation machinery-associated protein 16-like"/>
    <property type="match status" value="1"/>
</dbReference>
<evidence type="ECO:0000256" key="2">
    <source>
        <dbReference type="SAM" id="Coils"/>
    </source>
</evidence>
<dbReference type="Proteomes" id="UP001527925">
    <property type="component" value="Unassembled WGS sequence"/>
</dbReference>